<dbReference type="HOGENOM" id="CLU_001265_30_5_1"/>
<feature type="compositionally biased region" description="Polar residues" evidence="15">
    <location>
        <begin position="1"/>
        <end position="21"/>
    </location>
</feature>
<dbReference type="InterPro" id="IPR036259">
    <property type="entry name" value="MFS_trans_sf"/>
</dbReference>
<keyword evidence="19" id="KW-1185">Reference proteome</keyword>
<evidence type="ECO:0000256" key="2">
    <source>
        <dbReference type="ARBA" id="ARBA00011738"/>
    </source>
</evidence>
<dbReference type="RefSeq" id="XP_001016739.1">
    <property type="nucleotide sequence ID" value="XM_001016739.1"/>
</dbReference>
<dbReference type="InterPro" id="IPR020846">
    <property type="entry name" value="MFS_dom"/>
</dbReference>
<gene>
    <name evidence="18" type="ORF">TTHERM_00191630</name>
</gene>
<comment type="catalytic activity">
    <reaction evidence="11">
        <text>D-glucosamine(out) = D-glucosamine(in)</text>
        <dbReference type="Rhea" id="RHEA:78423"/>
        <dbReference type="ChEBI" id="CHEBI:58723"/>
    </reaction>
    <physiologicalReaction direction="left-to-right" evidence="11">
        <dbReference type="Rhea" id="RHEA:78424"/>
    </physiologicalReaction>
</comment>
<dbReference type="EMBL" id="GG662693">
    <property type="protein sequence ID" value="EAR96494.1"/>
    <property type="molecule type" value="Genomic_DNA"/>
</dbReference>
<dbReference type="STRING" id="312017.I7M1K1"/>
<feature type="domain" description="Major facilitator superfamily (MFS) profile" evidence="17">
    <location>
        <begin position="54"/>
        <end position="552"/>
    </location>
</feature>
<evidence type="ECO:0000256" key="11">
    <source>
        <dbReference type="ARBA" id="ARBA00044668"/>
    </source>
</evidence>
<evidence type="ECO:0000256" key="1">
    <source>
        <dbReference type="ARBA" id="ARBA00004141"/>
    </source>
</evidence>
<dbReference type="InterPro" id="IPR005828">
    <property type="entry name" value="MFS_sugar_transport-like"/>
</dbReference>
<comment type="catalytic activity">
    <reaction evidence="10">
        <text>D-mannose(out) = D-mannose(in)</text>
        <dbReference type="Rhea" id="RHEA:78391"/>
        <dbReference type="ChEBI" id="CHEBI:4208"/>
    </reaction>
    <physiologicalReaction direction="left-to-right" evidence="10">
        <dbReference type="Rhea" id="RHEA:78392"/>
    </physiologicalReaction>
</comment>
<evidence type="ECO:0000256" key="7">
    <source>
        <dbReference type="ARBA" id="ARBA00044637"/>
    </source>
</evidence>
<dbReference type="InterPro" id="IPR003663">
    <property type="entry name" value="Sugar/inositol_transpt"/>
</dbReference>
<feature type="transmembrane region" description="Helical" evidence="16">
    <location>
        <begin position="150"/>
        <end position="171"/>
    </location>
</feature>
<feature type="compositionally biased region" description="Basic and acidic residues" evidence="15">
    <location>
        <begin position="22"/>
        <end position="32"/>
    </location>
</feature>
<dbReference type="KEGG" id="tet:TTHERM_00191630"/>
<feature type="transmembrane region" description="Helical" evidence="16">
    <location>
        <begin position="183"/>
        <end position="205"/>
    </location>
</feature>
<comment type="catalytic activity">
    <reaction evidence="8">
        <text>D-glucose(out) = D-glucose(in)</text>
        <dbReference type="Rhea" id="RHEA:60376"/>
        <dbReference type="ChEBI" id="CHEBI:4167"/>
    </reaction>
    <physiologicalReaction direction="left-to-right" evidence="8">
        <dbReference type="Rhea" id="RHEA:60377"/>
    </physiologicalReaction>
</comment>
<evidence type="ECO:0000256" key="5">
    <source>
        <dbReference type="ARBA" id="ARBA00022989"/>
    </source>
</evidence>
<keyword evidence="14" id="KW-0175">Coiled coil</keyword>
<feature type="transmembrane region" description="Helical" evidence="16">
    <location>
        <begin position="225"/>
        <end position="243"/>
    </location>
</feature>
<feature type="transmembrane region" description="Helical" evidence="16">
    <location>
        <begin position="124"/>
        <end position="144"/>
    </location>
</feature>
<dbReference type="PROSITE" id="PS50850">
    <property type="entry name" value="MFS"/>
    <property type="match status" value="1"/>
</dbReference>
<evidence type="ECO:0000256" key="14">
    <source>
        <dbReference type="SAM" id="Coils"/>
    </source>
</evidence>
<feature type="transmembrane region" description="Helical" evidence="16">
    <location>
        <begin position="499"/>
        <end position="520"/>
    </location>
</feature>
<organism evidence="18 19">
    <name type="scientific">Tetrahymena thermophila (strain SB210)</name>
    <dbReference type="NCBI Taxonomy" id="312017"/>
    <lineage>
        <taxon>Eukaryota</taxon>
        <taxon>Sar</taxon>
        <taxon>Alveolata</taxon>
        <taxon>Ciliophora</taxon>
        <taxon>Intramacronucleata</taxon>
        <taxon>Oligohymenophorea</taxon>
        <taxon>Hymenostomatida</taxon>
        <taxon>Tetrahymenina</taxon>
        <taxon>Tetrahymenidae</taxon>
        <taxon>Tetrahymena</taxon>
    </lineage>
</organism>
<keyword evidence="6 16" id="KW-0472">Membrane</keyword>
<feature type="transmembrane region" description="Helical" evidence="16">
    <location>
        <begin position="370"/>
        <end position="391"/>
    </location>
</feature>
<feature type="compositionally biased region" description="Polar residues" evidence="15">
    <location>
        <begin position="328"/>
        <end position="339"/>
    </location>
</feature>
<protein>
    <recommendedName>
        <fullName evidence="13">Hexose transporter 1</fullName>
    </recommendedName>
</protein>
<feature type="transmembrane region" description="Helical" evidence="16">
    <location>
        <begin position="526"/>
        <end position="546"/>
    </location>
</feature>
<dbReference type="Pfam" id="PF00083">
    <property type="entry name" value="Sugar_tr"/>
    <property type="match status" value="2"/>
</dbReference>
<dbReference type="PANTHER" id="PTHR48020">
    <property type="entry name" value="PROTON MYO-INOSITOL COTRANSPORTER"/>
    <property type="match status" value="1"/>
</dbReference>
<feature type="transmembrane region" description="Helical" evidence="16">
    <location>
        <begin position="411"/>
        <end position="429"/>
    </location>
</feature>
<evidence type="ECO:0000256" key="4">
    <source>
        <dbReference type="ARBA" id="ARBA00022692"/>
    </source>
</evidence>
<evidence type="ECO:0000313" key="18">
    <source>
        <dbReference type="EMBL" id="EAR96494.1"/>
    </source>
</evidence>
<comment type="subunit">
    <text evidence="2">Homodimer.</text>
</comment>
<dbReference type="Gene3D" id="1.20.1250.20">
    <property type="entry name" value="MFS general substrate transporter like domains"/>
    <property type="match status" value="1"/>
</dbReference>
<feature type="transmembrane region" description="Helical" evidence="16">
    <location>
        <begin position="49"/>
        <end position="72"/>
    </location>
</feature>
<feature type="transmembrane region" description="Helical" evidence="16">
    <location>
        <begin position="461"/>
        <end position="487"/>
    </location>
</feature>
<dbReference type="GeneID" id="7844843"/>
<dbReference type="AlphaFoldDB" id="I7M1K1"/>
<comment type="catalytic activity">
    <reaction evidence="9">
        <text>D-xylose(out) = D-xylose(in)</text>
        <dbReference type="Rhea" id="RHEA:78427"/>
        <dbReference type="ChEBI" id="CHEBI:53455"/>
    </reaction>
    <physiologicalReaction direction="left-to-right" evidence="9">
        <dbReference type="Rhea" id="RHEA:78428"/>
    </physiologicalReaction>
</comment>
<dbReference type="PRINTS" id="PR00171">
    <property type="entry name" value="SUGRTRNSPORT"/>
</dbReference>
<feature type="coiled-coil region" evidence="14">
    <location>
        <begin position="562"/>
        <end position="589"/>
    </location>
</feature>
<feature type="compositionally biased region" description="Low complexity" evidence="15">
    <location>
        <begin position="297"/>
        <end position="306"/>
    </location>
</feature>
<evidence type="ECO:0000256" key="3">
    <source>
        <dbReference type="ARBA" id="ARBA00022448"/>
    </source>
</evidence>
<dbReference type="PANTHER" id="PTHR48020:SF12">
    <property type="entry name" value="PROTON MYO-INOSITOL COTRANSPORTER"/>
    <property type="match status" value="1"/>
</dbReference>
<dbReference type="eggNOG" id="KOG0254">
    <property type="taxonomic scope" value="Eukaryota"/>
</dbReference>
<feature type="region of interest" description="Disordered" evidence="15">
    <location>
        <begin position="1"/>
        <end position="39"/>
    </location>
</feature>
<dbReference type="GO" id="GO:0022857">
    <property type="term" value="F:transmembrane transporter activity"/>
    <property type="evidence" value="ECO:0007669"/>
    <property type="project" value="InterPro"/>
</dbReference>
<name>I7M1K1_TETTS</name>
<evidence type="ECO:0000256" key="15">
    <source>
        <dbReference type="SAM" id="MobiDB-lite"/>
    </source>
</evidence>
<dbReference type="SUPFAM" id="SSF103473">
    <property type="entry name" value="MFS general substrate transporter"/>
    <property type="match status" value="1"/>
</dbReference>
<comment type="subcellular location">
    <subcellularLocation>
        <location evidence="1">Membrane</location>
        <topology evidence="1">Multi-pass membrane protein</topology>
    </subcellularLocation>
</comment>
<comment type="catalytic activity">
    <reaction evidence="12">
        <text>D-fructose(out) = D-fructose(in)</text>
        <dbReference type="Rhea" id="RHEA:60372"/>
        <dbReference type="ChEBI" id="CHEBI:37721"/>
    </reaction>
    <physiologicalReaction direction="left-to-right" evidence="12">
        <dbReference type="Rhea" id="RHEA:60373"/>
    </physiologicalReaction>
</comment>
<dbReference type="InterPro" id="IPR050814">
    <property type="entry name" value="Myo-inositol_Transporter"/>
</dbReference>
<accession>I7M1K1</accession>
<evidence type="ECO:0000256" key="8">
    <source>
        <dbReference type="ARBA" id="ARBA00044648"/>
    </source>
</evidence>
<keyword evidence="4 16" id="KW-0812">Transmembrane</keyword>
<evidence type="ECO:0000259" key="17">
    <source>
        <dbReference type="PROSITE" id="PS50850"/>
    </source>
</evidence>
<comment type="catalytic activity">
    <reaction evidence="7">
        <text>D-galactose(in) = D-galactose(out)</text>
        <dbReference type="Rhea" id="RHEA:34915"/>
        <dbReference type="ChEBI" id="CHEBI:4139"/>
    </reaction>
    <physiologicalReaction direction="right-to-left" evidence="7">
        <dbReference type="Rhea" id="RHEA:34917"/>
    </physiologicalReaction>
</comment>
<reference evidence="19" key="1">
    <citation type="journal article" date="2006" name="PLoS Biol.">
        <title>Macronuclear genome sequence of the ciliate Tetrahymena thermophila, a model eukaryote.</title>
        <authorList>
            <person name="Eisen J.A."/>
            <person name="Coyne R.S."/>
            <person name="Wu M."/>
            <person name="Wu D."/>
            <person name="Thiagarajan M."/>
            <person name="Wortman J.R."/>
            <person name="Badger J.H."/>
            <person name="Ren Q."/>
            <person name="Amedeo P."/>
            <person name="Jones K.M."/>
            <person name="Tallon L.J."/>
            <person name="Delcher A.L."/>
            <person name="Salzberg S.L."/>
            <person name="Silva J.C."/>
            <person name="Haas B.J."/>
            <person name="Majoros W.H."/>
            <person name="Farzad M."/>
            <person name="Carlton J.M."/>
            <person name="Smith R.K. Jr."/>
            <person name="Garg J."/>
            <person name="Pearlman R.E."/>
            <person name="Karrer K.M."/>
            <person name="Sun L."/>
            <person name="Manning G."/>
            <person name="Elde N.C."/>
            <person name="Turkewitz A.P."/>
            <person name="Asai D.J."/>
            <person name="Wilkes D.E."/>
            <person name="Wang Y."/>
            <person name="Cai H."/>
            <person name="Collins K."/>
            <person name="Stewart B.A."/>
            <person name="Lee S.R."/>
            <person name="Wilamowska K."/>
            <person name="Weinberg Z."/>
            <person name="Ruzzo W.L."/>
            <person name="Wloga D."/>
            <person name="Gaertig J."/>
            <person name="Frankel J."/>
            <person name="Tsao C.-C."/>
            <person name="Gorovsky M.A."/>
            <person name="Keeling P.J."/>
            <person name="Waller R.F."/>
            <person name="Patron N.J."/>
            <person name="Cherry J.M."/>
            <person name="Stover N.A."/>
            <person name="Krieger C.J."/>
            <person name="del Toro C."/>
            <person name="Ryder H.F."/>
            <person name="Williamson S.C."/>
            <person name="Barbeau R.A."/>
            <person name="Hamilton E.P."/>
            <person name="Orias E."/>
        </authorList>
    </citation>
    <scope>NUCLEOTIDE SEQUENCE [LARGE SCALE GENOMIC DNA]</scope>
    <source>
        <strain evidence="19">SB210</strain>
    </source>
</reference>
<dbReference type="Proteomes" id="UP000009168">
    <property type="component" value="Unassembled WGS sequence"/>
</dbReference>
<evidence type="ECO:0000256" key="13">
    <source>
        <dbReference type="ARBA" id="ARBA00044780"/>
    </source>
</evidence>
<feature type="transmembrane region" description="Helical" evidence="16">
    <location>
        <begin position="436"/>
        <end position="455"/>
    </location>
</feature>
<keyword evidence="3" id="KW-0813">Transport</keyword>
<dbReference type="OrthoDB" id="6612291at2759"/>
<dbReference type="OMA" id="SEPLWPY"/>
<evidence type="ECO:0000256" key="16">
    <source>
        <dbReference type="SAM" id="Phobius"/>
    </source>
</evidence>
<proteinExistence type="predicted"/>
<feature type="region of interest" description="Disordered" evidence="15">
    <location>
        <begin position="297"/>
        <end position="339"/>
    </location>
</feature>
<evidence type="ECO:0000313" key="19">
    <source>
        <dbReference type="Proteomes" id="UP000009168"/>
    </source>
</evidence>
<evidence type="ECO:0000256" key="9">
    <source>
        <dbReference type="ARBA" id="ARBA00044656"/>
    </source>
</evidence>
<dbReference type="InParanoid" id="I7M1K1"/>
<sequence length="596" mass="68233">MLKQNIELSQNNPFSNTINQPNHEDQHLKTGPDLHQQQQQHQKHLKHTAFIYLMSLNACLGSFFFGYNLGVYNTCQKVIAKLNNWDSDQSTQFTSIITAAMPLGALIAAIFSKKLIAALKGIRRSMILFDIIGIIGTIILICQHDLSNLIIGRIVSGFCIGMNTSLVPEYIRDFSPVEIRSRVGSINQILLTTGVFISYLMSLILPLPNELKTNPDGNYDVNWRFVLGLPIATCTLRLLLLWFKFTHETPTIMVKQHHFQEVREYLQMVYEDDEDQKKAYSEICEVAGVGSEAEQVDQLQSSVQDQNGKSIKQSEEKLDKNHKKPNQKEGSPQQSHNNNVAIDMTIMNEEHISYEKQMELLDKKSYWKRIALGCIIQYGTQCSGVNALLFYSNQIFQQTTGSEMTSRICTIFLGLSMAVYSLISMQLVIKFGRRSIMNYSVLLTTVMLVLFAILQKLPSTYGIQITGILFIFIYMFGWQAGLGTTVWVYNNEILDRIGLAWSSFIRWLFTMLVGVVFPYMNNSMGLFGAFLIFGGLTFMCLIYFWLFMYETKGKSRLEIMKLFNKQKDIDQFEKEAKEFAKQKVQQNRSHQDSEHS</sequence>
<keyword evidence="5 16" id="KW-1133">Transmembrane helix</keyword>
<evidence type="ECO:0000256" key="6">
    <source>
        <dbReference type="ARBA" id="ARBA00023136"/>
    </source>
</evidence>
<dbReference type="GO" id="GO:0016020">
    <property type="term" value="C:membrane"/>
    <property type="evidence" value="ECO:0007669"/>
    <property type="project" value="UniProtKB-SubCell"/>
</dbReference>
<evidence type="ECO:0000256" key="10">
    <source>
        <dbReference type="ARBA" id="ARBA00044662"/>
    </source>
</evidence>
<evidence type="ECO:0000256" key="12">
    <source>
        <dbReference type="ARBA" id="ARBA00044710"/>
    </source>
</evidence>
<feature type="transmembrane region" description="Helical" evidence="16">
    <location>
        <begin position="92"/>
        <end position="112"/>
    </location>
</feature>